<proteinExistence type="predicted"/>
<accession>A0ABP9XED4</accession>
<comment type="caution">
    <text evidence="1">The sequence shown here is derived from an EMBL/GenBank/DDBJ whole genome shotgun (WGS) entry which is preliminary data.</text>
</comment>
<dbReference type="EMBL" id="BAABRV010000004">
    <property type="protein sequence ID" value="GAA5533702.1"/>
    <property type="molecule type" value="Genomic_DNA"/>
</dbReference>
<keyword evidence="2" id="KW-1185">Reference proteome</keyword>
<evidence type="ECO:0000313" key="1">
    <source>
        <dbReference type="EMBL" id="GAA5533702.1"/>
    </source>
</evidence>
<sequence length="92" mass="10179">MVLVQDAGYRWFRMWYDVREATPERVLAAVEEQHGAPSSSGSFTLAWGAAVERGRVICRGAAFSVGDQLGVCLYAMPADPERLRAWVSDGWS</sequence>
<protein>
    <submittedName>
        <fullName evidence="1">Uncharacterized protein</fullName>
    </submittedName>
</protein>
<dbReference type="Proteomes" id="UP001404956">
    <property type="component" value="Unassembled WGS sequence"/>
</dbReference>
<gene>
    <name evidence="1" type="ORF">Dalu01_02110</name>
</gene>
<organism evidence="1 2">
    <name type="scientific">Deinococcus aluminii</name>
    <dbReference type="NCBI Taxonomy" id="1656885"/>
    <lineage>
        <taxon>Bacteria</taxon>
        <taxon>Thermotogati</taxon>
        <taxon>Deinococcota</taxon>
        <taxon>Deinococci</taxon>
        <taxon>Deinococcales</taxon>
        <taxon>Deinococcaceae</taxon>
        <taxon>Deinococcus</taxon>
    </lineage>
</organism>
<name>A0ABP9XED4_9DEIO</name>
<reference evidence="1 2" key="1">
    <citation type="submission" date="2024-02" db="EMBL/GenBank/DDBJ databases">
        <title>Deinococcus aluminii NBRC 112889.</title>
        <authorList>
            <person name="Ichikawa N."/>
            <person name="Katano-Makiyama Y."/>
            <person name="Hidaka K."/>
        </authorList>
    </citation>
    <scope>NUCLEOTIDE SEQUENCE [LARGE SCALE GENOMIC DNA]</scope>
    <source>
        <strain evidence="1 2">NBRC 112889</strain>
    </source>
</reference>
<evidence type="ECO:0000313" key="2">
    <source>
        <dbReference type="Proteomes" id="UP001404956"/>
    </source>
</evidence>